<dbReference type="EMBL" id="CP016896">
    <property type="protein sequence ID" value="APV37275.1"/>
    <property type="molecule type" value="Genomic_DNA"/>
</dbReference>
<protein>
    <recommendedName>
        <fullName evidence="4">DMT family transporter</fullName>
    </recommendedName>
</protein>
<dbReference type="AlphaFoldDB" id="A0A1P8EM87"/>
<evidence type="ECO:0000256" key="1">
    <source>
        <dbReference type="SAM" id="Phobius"/>
    </source>
</evidence>
<feature type="transmembrane region" description="Helical" evidence="1">
    <location>
        <begin position="39"/>
        <end position="60"/>
    </location>
</feature>
<reference evidence="2 3" key="1">
    <citation type="submission" date="2016-08" db="EMBL/GenBank/DDBJ databases">
        <title>Complete genome sequence of Acinetobacter baylyi strain GFJ2.</title>
        <authorList>
            <person name="Tabata M."/>
            <person name="Kuboki S."/>
            <person name="Gibu N."/>
            <person name="Kinouchi Y."/>
            <person name="Vangnai A."/>
            <person name="Kasai D."/>
            <person name="Fukuda M."/>
        </authorList>
    </citation>
    <scope>NUCLEOTIDE SEQUENCE [LARGE SCALE GENOMIC DNA]</scope>
    <source>
        <strain evidence="2 3">GFJ2</strain>
    </source>
</reference>
<evidence type="ECO:0000313" key="2">
    <source>
        <dbReference type="EMBL" id="APV37275.1"/>
    </source>
</evidence>
<name>A0A1P8EM87_9GAMM</name>
<keyword evidence="1" id="KW-0472">Membrane</keyword>
<dbReference type="InterPro" id="IPR006750">
    <property type="entry name" value="YdcZ"/>
</dbReference>
<dbReference type="PANTHER" id="PTHR34821:SF2">
    <property type="entry name" value="INNER MEMBRANE PROTEIN YDCZ"/>
    <property type="match status" value="1"/>
</dbReference>
<keyword evidence="1" id="KW-1133">Transmembrane helix</keyword>
<evidence type="ECO:0000313" key="3">
    <source>
        <dbReference type="Proteomes" id="UP000185674"/>
    </source>
</evidence>
<dbReference type="Proteomes" id="UP000185674">
    <property type="component" value="Chromosome"/>
</dbReference>
<feature type="transmembrane region" description="Helical" evidence="1">
    <location>
        <begin position="76"/>
        <end position="95"/>
    </location>
</feature>
<organism evidence="2 3">
    <name type="scientific">Acinetobacter soli</name>
    <dbReference type="NCBI Taxonomy" id="487316"/>
    <lineage>
        <taxon>Bacteria</taxon>
        <taxon>Pseudomonadati</taxon>
        <taxon>Pseudomonadota</taxon>
        <taxon>Gammaproteobacteria</taxon>
        <taxon>Moraxellales</taxon>
        <taxon>Moraxellaceae</taxon>
        <taxon>Acinetobacter</taxon>
    </lineage>
</organism>
<keyword evidence="1" id="KW-0812">Transmembrane</keyword>
<feature type="transmembrane region" description="Helical" evidence="1">
    <location>
        <begin position="101"/>
        <end position="122"/>
    </location>
</feature>
<dbReference type="STRING" id="487316.BEN76_15215"/>
<evidence type="ECO:0008006" key="4">
    <source>
        <dbReference type="Google" id="ProtNLM"/>
    </source>
</evidence>
<dbReference type="eggNOG" id="COG3238">
    <property type="taxonomic scope" value="Bacteria"/>
</dbReference>
<dbReference type="RefSeq" id="WP_004932643.1">
    <property type="nucleotide sequence ID" value="NZ_BBNM01000005.1"/>
</dbReference>
<accession>A0A1P8EM87</accession>
<gene>
    <name evidence="2" type="ORF">BEN76_15215</name>
</gene>
<proteinExistence type="predicted"/>
<dbReference type="Pfam" id="PF04657">
    <property type="entry name" value="DMT_YdcZ"/>
    <property type="match status" value="1"/>
</dbReference>
<dbReference type="PANTHER" id="PTHR34821">
    <property type="entry name" value="INNER MEMBRANE PROTEIN YDCZ"/>
    <property type="match status" value="1"/>
</dbReference>
<dbReference type="KEGG" id="asol:BEN76_15215"/>
<sequence length="153" mass="16702">MIKLSSQVLLFLPLALGIGIAMAIQTALNTQLRESLHSPLQAAFISFLIGTIVLGLLVSFEDATKPSLAQLGQIPWYLWLGGFLGVYAISVSIYTAPKFGFLTLSGVIIFGQLGMSMLLDHFGWLGNEKIPVNWQRVLGAIMIFAGVIFTFQR</sequence>
<feature type="transmembrane region" description="Helical" evidence="1">
    <location>
        <begin position="134"/>
        <end position="151"/>
    </location>
</feature>
<dbReference type="GO" id="GO:0005886">
    <property type="term" value="C:plasma membrane"/>
    <property type="evidence" value="ECO:0007669"/>
    <property type="project" value="TreeGrafter"/>
</dbReference>